<dbReference type="Proteomes" id="UP000290527">
    <property type="component" value="Unassembled WGS sequence"/>
</dbReference>
<dbReference type="InterPro" id="IPR032466">
    <property type="entry name" value="Metal_Hydrolase"/>
</dbReference>
<evidence type="ECO:0000313" key="4">
    <source>
        <dbReference type="EMBL" id="GBF35882.1"/>
    </source>
</evidence>
<protein>
    <submittedName>
        <fullName evidence="4">TatD DNase family protein</fullName>
    </submittedName>
</protein>
<feature type="binding site" evidence="3">
    <location>
        <position position="142"/>
    </location>
    <ligand>
        <name>a divalent metal cation</name>
        <dbReference type="ChEBI" id="CHEBI:60240"/>
        <label>2</label>
    </ligand>
</feature>
<accession>A0A401HNU5</accession>
<feature type="binding site" evidence="3">
    <location>
        <position position="163"/>
    </location>
    <ligand>
        <name>a divalent metal cation</name>
        <dbReference type="ChEBI" id="CHEBI:60240"/>
        <label>2</label>
    </ligand>
</feature>
<dbReference type="CDD" id="cd01310">
    <property type="entry name" value="TatD_DNAse"/>
    <property type="match status" value="1"/>
</dbReference>
<keyword evidence="5" id="KW-1185">Reference proteome</keyword>
<evidence type="ECO:0000313" key="5">
    <source>
        <dbReference type="Proteomes" id="UP000290527"/>
    </source>
</evidence>
<dbReference type="GO" id="GO:0016788">
    <property type="term" value="F:hydrolase activity, acting on ester bonds"/>
    <property type="evidence" value="ECO:0007669"/>
    <property type="project" value="InterPro"/>
</dbReference>
<dbReference type="InterPro" id="IPR018228">
    <property type="entry name" value="DNase_TatD-rel_CS"/>
</dbReference>
<dbReference type="Pfam" id="PF01026">
    <property type="entry name" value="TatD_DNase"/>
    <property type="match status" value="1"/>
</dbReference>
<feature type="binding site" evidence="3">
    <location>
        <position position="22"/>
    </location>
    <ligand>
        <name>a divalent metal cation</name>
        <dbReference type="ChEBI" id="CHEBI:60240"/>
        <label>1</label>
    </ligand>
</feature>
<evidence type="ECO:0000256" key="3">
    <source>
        <dbReference type="PIRSR" id="PIRSR005902-1"/>
    </source>
</evidence>
<dbReference type="SUPFAM" id="SSF51556">
    <property type="entry name" value="Metallo-dependent hydrolases"/>
    <property type="match status" value="1"/>
</dbReference>
<dbReference type="InterPro" id="IPR015991">
    <property type="entry name" value="TatD/YcfH-like"/>
</dbReference>
<keyword evidence="1 3" id="KW-0479">Metal-binding</keyword>
<gene>
    <name evidence="4" type="ORF">MHHB_P0107</name>
</gene>
<dbReference type="GO" id="GO:0004536">
    <property type="term" value="F:DNA nuclease activity"/>
    <property type="evidence" value="ECO:0007669"/>
    <property type="project" value="InterPro"/>
</dbReference>
<proteinExistence type="predicted"/>
<evidence type="ECO:0000256" key="2">
    <source>
        <dbReference type="ARBA" id="ARBA00022801"/>
    </source>
</evidence>
<keyword evidence="2" id="KW-0378">Hydrolase</keyword>
<evidence type="ECO:0000256" key="1">
    <source>
        <dbReference type="ARBA" id="ARBA00022723"/>
    </source>
</evidence>
<reference evidence="4 5" key="1">
    <citation type="journal article" date="2019" name="Int. J. Syst. Evol. Microbiol.">
        <title>Methanofervidicoccus abyssi gen. nov., sp. nov., a hydrogenotrophic methanogen, isolated from a hydrothermal vent chimney in the Mid-Cayman Spreading Center, the Caribbean Sea.</title>
        <authorList>
            <person name="Sakai S."/>
            <person name="Takaki Y."/>
            <person name="Miyazaki M."/>
            <person name="Ogawara M."/>
            <person name="Yanagawa K."/>
            <person name="Miyazaki J."/>
            <person name="Takai K."/>
        </authorList>
    </citation>
    <scope>NUCLEOTIDE SEQUENCE [LARGE SCALE GENOMIC DNA]</scope>
    <source>
        <strain evidence="4 5">HHB</strain>
    </source>
</reference>
<dbReference type="NCBIfam" id="TIGR00010">
    <property type="entry name" value="YchF/TatD family DNA exonuclease"/>
    <property type="match status" value="1"/>
</dbReference>
<dbReference type="EMBL" id="BFAX01000001">
    <property type="protein sequence ID" value="GBF35882.1"/>
    <property type="molecule type" value="Genomic_DNA"/>
</dbReference>
<dbReference type="PANTHER" id="PTHR46124">
    <property type="entry name" value="D-AMINOACYL-TRNA DEACYLASE"/>
    <property type="match status" value="1"/>
</dbReference>
<name>A0A401HNU5_9EURY</name>
<dbReference type="PIRSF" id="PIRSF005902">
    <property type="entry name" value="DNase_TatD"/>
    <property type="match status" value="1"/>
</dbReference>
<feature type="binding site" evidence="3">
    <location>
        <position position="211"/>
    </location>
    <ligand>
        <name>a divalent metal cation</name>
        <dbReference type="ChEBI" id="CHEBI:60240"/>
        <label>1</label>
    </ligand>
</feature>
<feature type="binding site" evidence="3">
    <location>
        <position position="24"/>
    </location>
    <ligand>
        <name>a divalent metal cation</name>
        <dbReference type="ChEBI" id="CHEBI:60240"/>
        <label>1</label>
    </ligand>
</feature>
<comment type="caution">
    <text evidence="4">The sequence shown here is derived from an EMBL/GenBank/DDBJ whole genome shotgun (WGS) entry which is preliminary data.</text>
</comment>
<organism evidence="4 5">
    <name type="scientific">Methanofervidicoccus abyssi</name>
    <dbReference type="NCBI Taxonomy" id="2082189"/>
    <lineage>
        <taxon>Archaea</taxon>
        <taxon>Methanobacteriati</taxon>
        <taxon>Methanobacteriota</taxon>
        <taxon>Methanomada group</taxon>
        <taxon>Methanococci</taxon>
        <taxon>Methanococcales</taxon>
        <taxon>Methanofervidicoccus</taxon>
    </lineage>
</organism>
<dbReference type="AlphaFoldDB" id="A0A401HNU5"/>
<dbReference type="GO" id="GO:0046872">
    <property type="term" value="F:metal ion binding"/>
    <property type="evidence" value="ECO:0007669"/>
    <property type="project" value="UniProtKB-KW"/>
</dbReference>
<feature type="binding site" evidence="3">
    <location>
        <position position="108"/>
    </location>
    <ligand>
        <name>a divalent metal cation</name>
        <dbReference type="ChEBI" id="CHEBI:60240"/>
        <label>1</label>
    </ligand>
</feature>
<dbReference type="PANTHER" id="PTHR46124:SF2">
    <property type="entry name" value="D-AMINOACYL-TRNA DEACYLASE"/>
    <property type="match status" value="1"/>
</dbReference>
<sequence length="263" mass="30441">MIRIENLLIGETMEGIRYIDAHCHLEDKKFNRDREEVINTCREKNIEIVTSGVGIGGCKRALEIKKRHPDIYLTLGFHPHSVRADEKVIKEVYNIVKNCEKYIVAVGEVGLDIKDENLPRQKEIFERFISISEELDKPLVVHGRGLERECYNIINNRVVSMFHCYSGDEKLAKELIENGHYISISTLICISPHHRDLVKNLDLENILVETDSPYLTPVKGKKNTPLNVIKVIEAIYSIKKEEGYSYKEVVKLIYNNTKRFFNI</sequence>
<dbReference type="Gene3D" id="3.20.20.140">
    <property type="entry name" value="Metal-dependent hydrolases"/>
    <property type="match status" value="1"/>
</dbReference>
<dbReference type="InterPro" id="IPR001130">
    <property type="entry name" value="TatD-like"/>
</dbReference>
<dbReference type="PROSITE" id="PS01091">
    <property type="entry name" value="TATD_3"/>
    <property type="match status" value="1"/>
</dbReference>